<evidence type="ECO:0000256" key="1">
    <source>
        <dbReference type="ARBA" id="ARBA00004127"/>
    </source>
</evidence>
<evidence type="ECO:0000256" key="3">
    <source>
        <dbReference type="ARBA" id="ARBA00022989"/>
    </source>
</evidence>
<protein>
    <submittedName>
        <fullName evidence="9">Sterol desaturase family protein</fullName>
    </submittedName>
</protein>
<dbReference type="PANTHER" id="PTHR21624">
    <property type="entry name" value="STEROL DESATURASE-RELATED PROTEIN"/>
    <property type="match status" value="1"/>
</dbReference>
<evidence type="ECO:0000256" key="5">
    <source>
        <dbReference type="ARBA" id="ARBA00023098"/>
    </source>
</evidence>
<proteinExistence type="predicted"/>
<accession>A0A5D6V9K4</accession>
<dbReference type="InterPro" id="IPR051689">
    <property type="entry name" value="Sterol_desaturase/TMEM195"/>
</dbReference>
<gene>
    <name evidence="9" type="ORF">FY528_04500</name>
</gene>
<feature type="domain" description="Fatty acid hydroxylase" evidence="8">
    <location>
        <begin position="82"/>
        <end position="214"/>
    </location>
</feature>
<evidence type="ECO:0000256" key="6">
    <source>
        <dbReference type="ARBA" id="ARBA00023136"/>
    </source>
</evidence>
<keyword evidence="10" id="KW-1185">Reference proteome</keyword>
<dbReference type="GO" id="GO:0006643">
    <property type="term" value="P:membrane lipid metabolic process"/>
    <property type="evidence" value="ECO:0007669"/>
    <property type="project" value="TreeGrafter"/>
</dbReference>
<keyword evidence="2 7" id="KW-0812">Transmembrane</keyword>
<dbReference type="Pfam" id="PF04116">
    <property type="entry name" value="FA_hydroxylase"/>
    <property type="match status" value="1"/>
</dbReference>
<name>A0A5D6V9K4_9BACT</name>
<sequence length="415" mass="47178">MNLNPIILSIPIYFLLIGVELLVERFHQTKHYRFHDALTNISCGLTQQVTGVFMKVLGVGAYALLYQHLAIWHVPRTLLTGALLFVLADLCYYWAHRMSHEINLFWGGHVVHHQSEDYNLSVALRQGSWQELFTFAFYLPLAVIGFEPEFFVYVSAFVTLYQFWIHTEYIGRLGPLEWVLNTPSHHRVHHGRNPQYIDKNYAGALIIWDRLFGTFEPEQERPVYGVTVPVSSWNPVWANLGHYQGLWQQLSRTPGLGDKLRTLFGRPGWRPASQGGPYEIPAVDPLTYQKYHTPAPVQLNWYVFGQYVVTIGIGALFLFTQKDMNAPLRLITALWIGWAVVACGGLFENRRWATQLEPVRLLATLGLVLAFTYHTAWLGLAAGVGGAWLVAAEIWYARVRAATTATYAPVPLQNA</sequence>
<evidence type="ECO:0000313" key="10">
    <source>
        <dbReference type="Proteomes" id="UP000322791"/>
    </source>
</evidence>
<dbReference type="PANTHER" id="PTHR21624:SF1">
    <property type="entry name" value="ALKYLGLYCEROL MONOOXYGENASE"/>
    <property type="match status" value="1"/>
</dbReference>
<dbReference type="AlphaFoldDB" id="A0A5D6V9K4"/>
<evidence type="ECO:0000313" key="9">
    <source>
        <dbReference type="EMBL" id="TYZ12563.1"/>
    </source>
</evidence>
<evidence type="ECO:0000256" key="2">
    <source>
        <dbReference type="ARBA" id="ARBA00022692"/>
    </source>
</evidence>
<feature type="transmembrane region" description="Helical" evidence="7">
    <location>
        <begin position="44"/>
        <end position="65"/>
    </location>
</feature>
<dbReference type="GO" id="GO:0016020">
    <property type="term" value="C:membrane"/>
    <property type="evidence" value="ECO:0007669"/>
    <property type="project" value="GOC"/>
</dbReference>
<comment type="caution">
    <text evidence="9">The sequence shown here is derived from an EMBL/GenBank/DDBJ whole genome shotgun (WGS) entry which is preliminary data.</text>
</comment>
<feature type="transmembrane region" description="Helical" evidence="7">
    <location>
        <begin position="299"/>
        <end position="320"/>
    </location>
</feature>
<feature type="transmembrane region" description="Helical" evidence="7">
    <location>
        <begin position="77"/>
        <end position="95"/>
    </location>
</feature>
<dbReference type="GO" id="GO:0008610">
    <property type="term" value="P:lipid biosynthetic process"/>
    <property type="evidence" value="ECO:0007669"/>
    <property type="project" value="InterPro"/>
</dbReference>
<evidence type="ECO:0000256" key="4">
    <source>
        <dbReference type="ARBA" id="ARBA00023002"/>
    </source>
</evidence>
<evidence type="ECO:0000259" key="8">
    <source>
        <dbReference type="Pfam" id="PF04116"/>
    </source>
</evidence>
<dbReference type="EMBL" id="VTHL01000003">
    <property type="protein sequence ID" value="TYZ12563.1"/>
    <property type="molecule type" value="Genomic_DNA"/>
</dbReference>
<keyword evidence="6 7" id="KW-0472">Membrane</keyword>
<keyword evidence="5" id="KW-0443">Lipid metabolism</keyword>
<keyword evidence="4" id="KW-0560">Oxidoreductase</keyword>
<evidence type="ECO:0000256" key="7">
    <source>
        <dbReference type="SAM" id="Phobius"/>
    </source>
</evidence>
<keyword evidence="3 7" id="KW-1133">Transmembrane helix</keyword>
<organism evidence="9 10">
    <name type="scientific">Hymenobacter lutimineralis</name>
    <dbReference type="NCBI Taxonomy" id="2606448"/>
    <lineage>
        <taxon>Bacteria</taxon>
        <taxon>Pseudomonadati</taxon>
        <taxon>Bacteroidota</taxon>
        <taxon>Cytophagia</taxon>
        <taxon>Cytophagales</taxon>
        <taxon>Hymenobacteraceae</taxon>
        <taxon>Hymenobacter</taxon>
    </lineage>
</organism>
<dbReference type="GO" id="GO:0050479">
    <property type="term" value="F:glyceryl-ether monooxygenase activity"/>
    <property type="evidence" value="ECO:0007669"/>
    <property type="project" value="TreeGrafter"/>
</dbReference>
<comment type="subcellular location">
    <subcellularLocation>
        <location evidence="1">Endomembrane system</location>
        <topology evidence="1">Multi-pass membrane protein</topology>
    </subcellularLocation>
</comment>
<dbReference type="GO" id="GO:0005506">
    <property type="term" value="F:iron ion binding"/>
    <property type="evidence" value="ECO:0007669"/>
    <property type="project" value="InterPro"/>
</dbReference>
<dbReference type="InterPro" id="IPR006694">
    <property type="entry name" value="Fatty_acid_hydroxylase"/>
</dbReference>
<feature type="transmembrane region" description="Helical" evidence="7">
    <location>
        <begin position="326"/>
        <end position="347"/>
    </location>
</feature>
<reference evidence="9 10" key="1">
    <citation type="submission" date="2019-08" db="EMBL/GenBank/DDBJ databases">
        <authorList>
            <person name="Seo M.-J."/>
        </authorList>
    </citation>
    <scope>NUCLEOTIDE SEQUENCE [LARGE SCALE GENOMIC DNA]</scope>
    <source>
        <strain evidence="9 10">KIGAM108</strain>
    </source>
</reference>
<dbReference type="GO" id="GO:0012505">
    <property type="term" value="C:endomembrane system"/>
    <property type="evidence" value="ECO:0007669"/>
    <property type="project" value="UniProtKB-SubCell"/>
</dbReference>
<feature type="transmembrane region" description="Helical" evidence="7">
    <location>
        <begin position="359"/>
        <end position="380"/>
    </location>
</feature>
<feature type="transmembrane region" description="Helical" evidence="7">
    <location>
        <begin position="6"/>
        <end position="23"/>
    </location>
</feature>
<dbReference type="Proteomes" id="UP000322791">
    <property type="component" value="Unassembled WGS sequence"/>
</dbReference>
<dbReference type="RefSeq" id="WP_149069802.1">
    <property type="nucleotide sequence ID" value="NZ_VTHL01000003.1"/>
</dbReference>